<reference evidence="2 3" key="1">
    <citation type="submission" date="2018-01" db="EMBL/GenBank/DDBJ databases">
        <title>Genomic Encyclopedia of Type Strains, Phase III (KMG-III): the genomes of soil and plant-associated and newly described type strains.</title>
        <authorList>
            <person name="Whitman W."/>
        </authorList>
    </citation>
    <scope>NUCLEOTIDE SEQUENCE [LARGE SCALE GENOMIC DNA]</scope>
    <source>
        <strain evidence="2 3">JCM 18070</strain>
    </source>
</reference>
<dbReference type="EMBL" id="PQGA01000004">
    <property type="protein sequence ID" value="POR52736.1"/>
    <property type="molecule type" value="Genomic_DNA"/>
</dbReference>
<feature type="chain" id="PRO_5015521484" evidence="1">
    <location>
        <begin position="32"/>
        <end position="147"/>
    </location>
</feature>
<dbReference type="OrthoDB" id="9096499at2"/>
<dbReference type="AlphaFoldDB" id="A0A2S4MDB5"/>
<accession>A0A2S4MDB5</accession>
<gene>
    <name evidence="2" type="ORF">B0G62_10433</name>
</gene>
<feature type="signal peptide" evidence="1">
    <location>
        <begin position="1"/>
        <end position="31"/>
    </location>
</feature>
<evidence type="ECO:0000256" key="1">
    <source>
        <dbReference type="SAM" id="SignalP"/>
    </source>
</evidence>
<proteinExistence type="predicted"/>
<evidence type="ECO:0000313" key="3">
    <source>
        <dbReference type="Proteomes" id="UP000237381"/>
    </source>
</evidence>
<name>A0A2S4MDB5_9BURK</name>
<evidence type="ECO:0000313" key="2">
    <source>
        <dbReference type="EMBL" id="POR52736.1"/>
    </source>
</evidence>
<keyword evidence="3" id="KW-1185">Reference proteome</keyword>
<organism evidence="2 3">
    <name type="scientific">Paraburkholderia eburnea</name>
    <dbReference type="NCBI Taxonomy" id="1189126"/>
    <lineage>
        <taxon>Bacteria</taxon>
        <taxon>Pseudomonadati</taxon>
        <taxon>Pseudomonadota</taxon>
        <taxon>Betaproteobacteria</taxon>
        <taxon>Burkholderiales</taxon>
        <taxon>Burkholderiaceae</taxon>
        <taxon>Paraburkholderia</taxon>
    </lineage>
</organism>
<protein>
    <submittedName>
        <fullName evidence="2">Uncharacterized protein</fullName>
    </submittedName>
</protein>
<comment type="caution">
    <text evidence="2">The sequence shown here is derived from an EMBL/GenBank/DDBJ whole genome shotgun (WGS) entry which is preliminary data.</text>
</comment>
<dbReference type="Proteomes" id="UP000237381">
    <property type="component" value="Unassembled WGS sequence"/>
</dbReference>
<sequence length="147" mass="15262">MPAIPVLRRARAVALAAACIGVAPCGQDAHAAGSFDGAWSVTLTCQTGPDGAYSYTFHFPATVVDGVLHGERGDKGRGGWFTLDGKIEPDGSSTLVGQGLTSAPGYSVGHLDPRTPYEYTVSAHFGPASGTGSRTTTRQCDFVFVKQ</sequence>
<dbReference type="RefSeq" id="WP_103704153.1">
    <property type="nucleotide sequence ID" value="NZ_PQGA01000004.1"/>
</dbReference>
<keyword evidence="1" id="KW-0732">Signal</keyword>